<evidence type="ECO:0000313" key="2">
    <source>
        <dbReference type="Proteomes" id="UP000729701"/>
    </source>
</evidence>
<organism evidence="1 2">
    <name type="scientific">Cyanomargarita calcarea GSE-NOS-MK-12-04C</name>
    <dbReference type="NCBI Taxonomy" id="2839659"/>
    <lineage>
        <taxon>Bacteria</taxon>
        <taxon>Bacillati</taxon>
        <taxon>Cyanobacteriota</taxon>
        <taxon>Cyanophyceae</taxon>
        <taxon>Nostocales</taxon>
        <taxon>Cyanomargaritaceae</taxon>
        <taxon>Cyanomargarita</taxon>
    </lineage>
</organism>
<name>A0A951QSM6_9CYAN</name>
<accession>A0A951QSM6</accession>
<gene>
    <name evidence="1" type="ORF">KME60_23580</name>
</gene>
<reference evidence="1" key="1">
    <citation type="submission" date="2021-05" db="EMBL/GenBank/DDBJ databases">
        <authorList>
            <person name="Pietrasiak N."/>
            <person name="Ward R."/>
            <person name="Stajich J.E."/>
            <person name="Kurbessoian T."/>
        </authorList>
    </citation>
    <scope>NUCLEOTIDE SEQUENCE</scope>
    <source>
        <strain evidence="1">GSE-NOS-MK-12-04C</strain>
    </source>
</reference>
<comment type="caution">
    <text evidence="1">The sequence shown here is derived from an EMBL/GenBank/DDBJ whole genome shotgun (WGS) entry which is preliminary data.</text>
</comment>
<protein>
    <submittedName>
        <fullName evidence="1">Uncharacterized protein</fullName>
    </submittedName>
</protein>
<dbReference type="Proteomes" id="UP000729701">
    <property type="component" value="Unassembled WGS sequence"/>
</dbReference>
<dbReference type="EMBL" id="JAHHGZ010000029">
    <property type="protein sequence ID" value="MBW4670312.1"/>
    <property type="molecule type" value="Genomic_DNA"/>
</dbReference>
<dbReference type="AlphaFoldDB" id="A0A951QSM6"/>
<sequence length="58" mass="6517">MAEHLYFAFGEKASSRFGQIAVLTNLQCGLLWILIDSRFGGSCGRSLQPLVENSLRWQ</sequence>
<evidence type="ECO:0000313" key="1">
    <source>
        <dbReference type="EMBL" id="MBW4670312.1"/>
    </source>
</evidence>
<reference evidence="1" key="2">
    <citation type="journal article" date="2022" name="Microbiol. Resour. Announc.">
        <title>Metagenome Sequencing to Explore Phylogenomics of Terrestrial Cyanobacteria.</title>
        <authorList>
            <person name="Ward R.D."/>
            <person name="Stajich J.E."/>
            <person name="Johansen J.R."/>
            <person name="Huntemann M."/>
            <person name="Clum A."/>
            <person name="Foster B."/>
            <person name="Foster B."/>
            <person name="Roux S."/>
            <person name="Palaniappan K."/>
            <person name="Varghese N."/>
            <person name="Mukherjee S."/>
            <person name="Reddy T.B.K."/>
            <person name="Daum C."/>
            <person name="Copeland A."/>
            <person name="Chen I.A."/>
            <person name="Ivanova N.N."/>
            <person name="Kyrpides N.C."/>
            <person name="Shapiro N."/>
            <person name="Eloe-Fadrosh E.A."/>
            <person name="Pietrasiak N."/>
        </authorList>
    </citation>
    <scope>NUCLEOTIDE SEQUENCE</scope>
    <source>
        <strain evidence="1">GSE-NOS-MK-12-04C</strain>
    </source>
</reference>
<proteinExistence type="predicted"/>